<protein>
    <submittedName>
        <fullName evidence="1">Uncharacterized protein</fullName>
    </submittedName>
</protein>
<reference evidence="1" key="2">
    <citation type="journal article" date="2015" name="Fish Shellfish Immunol.">
        <title>Early steps in the European eel (Anguilla anguilla)-Vibrio vulnificus interaction in the gills: Role of the RtxA13 toxin.</title>
        <authorList>
            <person name="Callol A."/>
            <person name="Pajuelo D."/>
            <person name="Ebbesson L."/>
            <person name="Teles M."/>
            <person name="MacKenzie S."/>
            <person name="Amaro C."/>
        </authorList>
    </citation>
    <scope>NUCLEOTIDE SEQUENCE</scope>
</reference>
<reference evidence="1" key="1">
    <citation type="submission" date="2014-11" db="EMBL/GenBank/DDBJ databases">
        <authorList>
            <person name="Amaro Gonzalez C."/>
        </authorList>
    </citation>
    <scope>NUCLEOTIDE SEQUENCE</scope>
</reference>
<sequence length="29" mass="3308">MLLHLLSFSTMYILHQKLVCSCSRACVLP</sequence>
<name>A0A0E9UMG3_ANGAN</name>
<evidence type="ECO:0000313" key="1">
    <source>
        <dbReference type="EMBL" id="JAH67039.1"/>
    </source>
</evidence>
<organism evidence="1">
    <name type="scientific">Anguilla anguilla</name>
    <name type="common">European freshwater eel</name>
    <name type="synonym">Muraena anguilla</name>
    <dbReference type="NCBI Taxonomy" id="7936"/>
    <lineage>
        <taxon>Eukaryota</taxon>
        <taxon>Metazoa</taxon>
        <taxon>Chordata</taxon>
        <taxon>Craniata</taxon>
        <taxon>Vertebrata</taxon>
        <taxon>Euteleostomi</taxon>
        <taxon>Actinopterygii</taxon>
        <taxon>Neopterygii</taxon>
        <taxon>Teleostei</taxon>
        <taxon>Anguilliformes</taxon>
        <taxon>Anguillidae</taxon>
        <taxon>Anguilla</taxon>
    </lineage>
</organism>
<proteinExistence type="predicted"/>
<dbReference type="EMBL" id="GBXM01041538">
    <property type="protein sequence ID" value="JAH67039.1"/>
    <property type="molecule type" value="Transcribed_RNA"/>
</dbReference>
<dbReference type="AlphaFoldDB" id="A0A0E9UMG3"/>
<accession>A0A0E9UMG3</accession>